<dbReference type="Pfam" id="PF21467">
    <property type="entry name" value="BetaGal_gal-bd"/>
    <property type="match status" value="1"/>
</dbReference>
<dbReference type="SUPFAM" id="SSF49785">
    <property type="entry name" value="Galactose-binding domain-like"/>
    <property type="match status" value="1"/>
</dbReference>
<evidence type="ECO:0000256" key="4">
    <source>
        <dbReference type="ARBA" id="ARBA00023180"/>
    </source>
</evidence>
<evidence type="ECO:0000256" key="5">
    <source>
        <dbReference type="ARBA" id="ARBA00023295"/>
    </source>
</evidence>
<feature type="chain" id="PRO_5009314601" description="Beta-galactosidase" evidence="9">
    <location>
        <begin position="19"/>
        <end position="647"/>
    </location>
</feature>
<dbReference type="Gene3D" id="2.60.120.260">
    <property type="entry name" value="Galactose-binding domain-like"/>
    <property type="match status" value="2"/>
</dbReference>
<protein>
    <recommendedName>
        <fullName evidence="7">Beta-galactosidase</fullName>
        <ecNumber evidence="7">3.2.1.23</ecNumber>
    </recommendedName>
</protein>
<dbReference type="EC" id="3.2.1.23" evidence="7"/>
<dbReference type="PRINTS" id="PR00742">
    <property type="entry name" value="GLHYDRLASE35"/>
</dbReference>
<evidence type="ECO:0000256" key="8">
    <source>
        <dbReference type="RuleBase" id="RU003679"/>
    </source>
</evidence>
<feature type="domain" description="Glycoside hydrolase 35 catalytic" evidence="10">
    <location>
        <begin position="33"/>
        <end position="351"/>
    </location>
</feature>
<dbReference type="InterPro" id="IPR026283">
    <property type="entry name" value="B-gal_1-like"/>
</dbReference>
<dbReference type="SUPFAM" id="SSF51445">
    <property type="entry name" value="(Trans)glycosidases"/>
    <property type="match status" value="1"/>
</dbReference>
<feature type="active site" description="Nucleophile" evidence="6">
    <location>
        <position position="263"/>
    </location>
</feature>
<dbReference type="GO" id="GO:0005975">
    <property type="term" value="P:carbohydrate metabolic process"/>
    <property type="evidence" value="ECO:0007669"/>
    <property type="project" value="InterPro"/>
</dbReference>
<keyword evidence="13" id="KW-1185">Reference proteome</keyword>
<evidence type="ECO:0000256" key="1">
    <source>
        <dbReference type="ARBA" id="ARBA00009809"/>
    </source>
</evidence>
<dbReference type="AlphaFoldDB" id="A0A1I8AE91"/>
<evidence type="ECO:0000256" key="7">
    <source>
        <dbReference type="RuleBase" id="RU000675"/>
    </source>
</evidence>
<dbReference type="PROSITE" id="PS01182">
    <property type="entry name" value="GLYCOSYL_HYDROL_F35"/>
    <property type="match status" value="1"/>
</dbReference>
<dbReference type="PIRSF" id="PIRSF006336">
    <property type="entry name" value="B-gal"/>
    <property type="match status" value="1"/>
</dbReference>
<comment type="catalytic activity">
    <reaction evidence="7">
        <text>Hydrolysis of terminal non-reducing beta-D-galactose residues in beta-D-galactosides.</text>
        <dbReference type="EC" id="3.2.1.23"/>
    </reaction>
</comment>
<dbReference type="WBParaSite" id="L893_g4891.t1">
    <property type="protein sequence ID" value="L893_g4891.t1"/>
    <property type="gene ID" value="L893_g4891"/>
</dbReference>
<keyword evidence="4" id="KW-0325">Glycoprotein</keyword>
<dbReference type="FunFam" id="3.20.20.80:FF:000017">
    <property type="entry name" value="Beta-galactosidase"/>
    <property type="match status" value="1"/>
</dbReference>
<comment type="similarity">
    <text evidence="1 8">Belongs to the glycosyl hydrolase 35 family.</text>
</comment>
<accession>A0A1I8AE91</accession>
<dbReference type="GO" id="GO:0004565">
    <property type="term" value="F:beta-galactosidase activity"/>
    <property type="evidence" value="ECO:0007669"/>
    <property type="project" value="UniProtKB-EC"/>
</dbReference>
<feature type="active site" description="Proton donor" evidence="6">
    <location>
        <position position="181"/>
    </location>
</feature>
<evidence type="ECO:0000313" key="13">
    <source>
        <dbReference type="Proteomes" id="UP000095287"/>
    </source>
</evidence>
<evidence type="ECO:0000259" key="12">
    <source>
        <dbReference type="Pfam" id="PF21467"/>
    </source>
</evidence>
<reference evidence="14" key="1">
    <citation type="submission" date="2016-11" db="UniProtKB">
        <authorList>
            <consortium name="WormBaseParasite"/>
        </authorList>
    </citation>
    <scope>IDENTIFICATION</scope>
</reference>
<dbReference type="Pfam" id="PF21317">
    <property type="entry name" value="BetaGal_ABD_1"/>
    <property type="match status" value="1"/>
</dbReference>
<evidence type="ECO:0000259" key="10">
    <source>
        <dbReference type="Pfam" id="PF01301"/>
    </source>
</evidence>
<dbReference type="PANTHER" id="PTHR23421">
    <property type="entry name" value="BETA-GALACTOSIDASE RELATED"/>
    <property type="match status" value="1"/>
</dbReference>
<sequence length="647" mass="74138">MFPAFVALLLCFCGAVDGHHVPKASRFEFQDRQFLLNGKPFRYISGSIHYFRIPPELWNDRLQRIRAAGLNAVQFYVPWNFHEERPGVFNFKGDRNVSRFIEFAQQNDLYVLLRVGPYSCGEWENGGLPWWLLKDKDIRMRTNDSRFLEATDRFFTGLFPQIEPHLLRNGGPILMVQIENEYGSFEACDRTYMRWLQQRTAKGLGHDVLLYTTDGPDRRMLRCGSIAGAIPTVDFGVCTKESMDRYFYLQNFFYSGVPRVNSEFYPGWFVMWGQQKNEVPGIESIMNSTRDMYNVGASFNYYMMHGGTNFAFWNGAEVGSPVITSYDYSSPITEAGDITPNYVAIRDWISTIPDWPNKPLELPKNNTKKAYGKVKVTKLGSISKVKSFASNSCRNSKYPMSFEELDAPYGFVLYETKLKMGGTVLQADALKDHGFVMLDGEYMGTLVNIFGTFKRHSINLAKDAEPGMTLSILVENRGRQTYETINDFKGIISNVTLNGQVLEEWQQCAIQMDDSIFDRLKMLTEDRTSAKGPNVYIGTFEADEQEDTFFDPRQWRKGQLFINGYNVGRYWPAAGPQVSDSELNQSHNEPSSDYLVCPEAISPAGELRRYPRTSGDGHLPTADPNIIKSDRLYKIYENKFKGFRDDY</sequence>
<name>A0A1I8AE91_9BILA</name>
<dbReference type="InterPro" id="IPR019801">
    <property type="entry name" value="Glyco_hydro_35_CS"/>
</dbReference>
<dbReference type="InterPro" id="IPR048913">
    <property type="entry name" value="BetaGal_gal-bd"/>
</dbReference>
<evidence type="ECO:0000256" key="2">
    <source>
        <dbReference type="ARBA" id="ARBA00022729"/>
    </source>
</evidence>
<feature type="signal peptide" evidence="9">
    <location>
        <begin position="1"/>
        <end position="18"/>
    </location>
</feature>
<proteinExistence type="inferred from homology"/>
<dbReference type="InterPro" id="IPR031330">
    <property type="entry name" value="Gly_Hdrlase_35_cat"/>
</dbReference>
<feature type="domain" description="Beta-galactosidase galactose-binding" evidence="12">
    <location>
        <begin position="535"/>
        <end position="579"/>
    </location>
</feature>
<keyword evidence="3 7" id="KW-0378">Hydrolase</keyword>
<dbReference type="InterPro" id="IPR017853">
    <property type="entry name" value="GH"/>
</dbReference>
<organism evidence="13 14">
    <name type="scientific">Steinernema glaseri</name>
    <dbReference type="NCBI Taxonomy" id="37863"/>
    <lineage>
        <taxon>Eukaryota</taxon>
        <taxon>Metazoa</taxon>
        <taxon>Ecdysozoa</taxon>
        <taxon>Nematoda</taxon>
        <taxon>Chromadorea</taxon>
        <taxon>Rhabditida</taxon>
        <taxon>Tylenchina</taxon>
        <taxon>Panagrolaimomorpha</taxon>
        <taxon>Strongyloidoidea</taxon>
        <taxon>Steinernematidae</taxon>
        <taxon>Steinernema</taxon>
    </lineage>
</organism>
<evidence type="ECO:0000256" key="6">
    <source>
        <dbReference type="PIRSR" id="PIRSR006336-1"/>
    </source>
</evidence>
<evidence type="ECO:0000259" key="11">
    <source>
        <dbReference type="Pfam" id="PF21317"/>
    </source>
</evidence>
<dbReference type="InterPro" id="IPR048912">
    <property type="entry name" value="BetaGal1-like_ABD1"/>
</dbReference>
<evidence type="ECO:0000256" key="3">
    <source>
        <dbReference type="ARBA" id="ARBA00022801"/>
    </source>
</evidence>
<dbReference type="Pfam" id="PF01301">
    <property type="entry name" value="Glyco_hydro_35"/>
    <property type="match status" value="1"/>
</dbReference>
<dbReference type="Gene3D" id="3.20.20.80">
    <property type="entry name" value="Glycosidases"/>
    <property type="match status" value="1"/>
</dbReference>
<dbReference type="Proteomes" id="UP000095287">
    <property type="component" value="Unplaced"/>
</dbReference>
<dbReference type="InterPro" id="IPR001944">
    <property type="entry name" value="Glycoside_Hdrlase_35"/>
</dbReference>
<dbReference type="InterPro" id="IPR008979">
    <property type="entry name" value="Galactose-bd-like_sf"/>
</dbReference>
<evidence type="ECO:0000313" key="14">
    <source>
        <dbReference type="WBParaSite" id="L893_g4891.t1"/>
    </source>
</evidence>
<keyword evidence="5 7" id="KW-0326">Glycosidase</keyword>
<keyword evidence="2 9" id="KW-0732">Signal</keyword>
<feature type="domain" description="Beta-galactosidase 1-like first all-beta" evidence="11">
    <location>
        <begin position="399"/>
        <end position="509"/>
    </location>
</feature>
<evidence type="ECO:0000256" key="9">
    <source>
        <dbReference type="SAM" id="SignalP"/>
    </source>
</evidence>